<dbReference type="InterPro" id="IPR001360">
    <property type="entry name" value="Glyco_hydro_1"/>
</dbReference>
<evidence type="ECO:0000256" key="2">
    <source>
        <dbReference type="RuleBase" id="RU003690"/>
    </source>
</evidence>
<dbReference type="InterPro" id="IPR017853">
    <property type="entry name" value="GH"/>
</dbReference>
<dbReference type="Pfam" id="PF00232">
    <property type="entry name" value="Glyco_hydro_1"/>
    <property type="match status" value="1"/>
</dbReference>
<keyword evidence="4" id="KW-1185">Reference proteome</keyword>
<name>A0AAQ3KKE4_9LILI</name>
<evidence type="ECO:0000313" key="4">
    <source>
        <dbReference type="Proteomes" id="UP001327560"/>
    </source>
</evidence>
<dbReference type="SUPFAM" id="SSF51445">
    <property type="entry name" value="(Trans)glycosidases"/>
    <property type="match status" value="1"/>
</dbReference>
<dbReference type="AlphaFoldDB" id="A0AAQ3KKE4"/>
<reference evidence="3 4" key="1">
    <citation type="submission" date="2023-10" db="EMBL/GenBank/DDBJ databases">
        <title>Chromosome-scale genome assembly provides insights into flower coloration mechanisms of Canna indica.</title>
        <authorList>
            <person name="Li C."/>
        </authorList>
    </citation>
    <scope>NUCLEOTIDE SEQUENCE [LARGE SCALE GENOMIC DNA]</scope>
    <source>
        <tissue evidence="3">Flower</tissue>
    </source>
</reference>
<dbReference type="PANTHER" id="PTHR10353">
    <property type="entry name" value="GLYCOSYL HYDROLASE"/>
    <property type="match status" value="1"/>
</dbReference>
<dbReference type="EMBL" id="CP136894">
    <property type="protein sequence ID" value="WOL07286.1"/>
    <property type="molecule type" value="Genomic_DNA"/>
</dbReference>
<dbReference type="Proteomes" id="UP001327560">
    <property type="component" value="Chromosome 5"/>
</dbReference>
<comment type="similarity">
    <text evidence="1 2">Belongs to the glycosyl hydrolase 1 family.</text>
</comment>
<proteinExistence type="inferred from homology"/>
<gene>
    <name evidence="3" type="ORF">Cni_G16026</name>
</gene>
<dbReference type="Gene3D" id="3.20.20.80">
    <property type="entry name" value="Glycosidases"/>
    <property type="match status" value="1"/>
</dbReference>
<dbReference type="PANTHER" id="PTHR10353:SF28">
    <property type="entry name" value="BETA-GLUCOSIDASE 44"/>
    <property type="match status" value="1"/>
</dbReference>
<organism evidence="3 4">
    <name type="scientific">Canna indica</name>
    <name type="common">Indian-shot</name>
    <dbReference type="NCBI Taxonomy" id="4628"/>
    <lineage>
        <taxon>Eukaryota</taxon>
        <taxon>Viridiplantae</taxon>
        <taxon>Streptophyta</taxon>
        <taxon>Embryophyta</taxon>
        <taxon>Tracheophyta</taxon>
        <taxon>Spermatophyta</taxon>
        <taxon>Magnoliopsida</taxon>
        <taxon>Liliopsida</taxon>
        <taxon>Zingiberales</taxon>
        <taxon>Cannaceae</taxon>
        <taxon>Canna</taxon>
    </lineage>
</organism>
<protein>
    <submittedName>
        <fullName evidence="3">Beta-glucosidase 26-like</fullName>
    </submittedName>
</protein>
<dbReference type="GO" id="GO:0005975">
    <property type="term" value="P:carbohydrate metabolic process"/>
    <property type="evidence" value="ECO:0007669"/>
    <property type="project" value="InterPro"/>
</dbReference>
<evidence type="ECO:0000256" key="1">
    <source>
        <dbReference type="ARBA" id="ARBA00010838"/>
    </source>
</evidence>
<dbReference type="PRINTS" id="PR00131">
    <property type="entry name" value="GLHYDRLASE1"/>
</dbReference>
<sequence>MSRSCFNFLKFWCSSEERLPEEIEEAEANSNWLYIVPWGMYKAVTYVKKHYRNPIIILSKNGMDQSSNITISEGLHDKIRINYFNNYISELKRAMDDGATVIGYFAWSLLDNFEWRLGYTSMFGIVYVDFNTLVRYPKNSAKWFKKVLERKDN</sequence>
<evidence type="ECO:0000313" key="3">
    <source>
        <dbReference type="EMBL" id="WOL07286.1"/>
    </source>
</evidence>
<dbReference type="GO" id="GO:0008422">
    <property type="term" value="F:beta-glucosidase activity"/>
    <property type="evidence" value="ECO:0007669"/>
    <property type="project" value="TreeGrafter"/>
</dbReference>
<accession>A0AAQ3KKE4</accession>